<gene>
    <name evidence="1" type="ORF">NLO85_07955</name>
</gene>
<dbReference type="Proteomes" id="UP001206018">
    <property type="component" value="Unassembled WGS sequence"/>
</dbReference>
<accession>A0AAW5J298</accession>
<reference evidence="1" key="1">
    <citation type="submission" date="2022-07" db="EMBL/GenBank/DDBJ databases">
        <title>The diversity of lipopeptides in the P. syringae complex parallels phylogeny and sheds light on structural diversification during evolutionary history.</title>
        <authorList>
            <person name="Bricout A."/>
            <person name="Morris C.E."/>
            <person name="Chandeysson C."/>
            <person name="Duban M."/>
            <person name="Boistel C."/>
            <person name="Chataigne G."/>
            <person name="Lecouturier D."/>
            <person name="Jacques P."/>
            <person name="Leclere V."/>
            <person name="Rochex A."/>
        </authorList>
    </citation>
    <scope>NUCLEOTIDE SEQUENCE</scope>
    <source>
        <strain evidence="1">LYR0002</strain>
    </source>
</reference>
<evidence type="ECO:0000313" key="1">
    <source>
        <dbReference type="EMBL" id="MCQ3020508.1"/>
    </source>
</evidence>
<proteinExistence type="predicted"/>
<organism evidence="1 2">
    <name type="scientific">Pseudomonas savastanoi</name>
    <name type="common">Pseudomonas syringae pv. savastanoi</name>
    <dbReference type="NCBI Taxonomy" id="29438"/>
    <lineage>
        <taxon>Bacteria</taxon>
        <taxon>Pseudomonadati</taxon>
        <taxon>Pseudomonadota</taxon>
        <taxon>Gammaproteobacteria</taxon>
        <taxon>Pseudomonadales</taxon>
        <taxon>Pseudomonadaceae</taxon>
        <taxon>Pseudomonas</taxon>
    </lineage>
</organism>
<dbReference type="AlphaFoldDB" id="A0AAW5J298"/>
<name>A0AAW5J298_PSESS</name>
<sequence>MENKLLGEPDARQHANNLRLLAALPHGASIEKRERIVDYDIVELAALLREGNPEKLTSEQLFMAYWNRILQFNGPEETYGNNGKYNAFVRLEDFSTLLKQAILADQWLTTPDDERGPAPPLCGIPFGIKDSFALQGLESKNGTQAFSGNLALRDATC</sequence>
<comment type="caution">
    <text evidence="1">The sequence shown here is derived from an EMBL/GenBank/DDBJ whole genome shotgun (WGS) entry which is preliminary data.</text>
</comment>
<dbReference type="EMBL" id="JANAKN010000014">
    <property type="protein sequence ID" value="MCQ3020508.1"/>
    <property type="molecule type" value="Genomic_DNA"/>
</dbReference>
<dbReference type="RefSeq" id="WP_255884662.1">
    <property type="nucleotide sequence ID" value="NZ_JANAKN010000014.1"/>
</dbReference>
<dbReference type="Gene3D" id="3.90.1300.10">
    <property type="entry name" value="Amidase signature (AS) domain"/>
    <property type="match status" value="1"/>
</dbReference>
<protein>
    <submittedName>
        <fullName evidence="1">Amidase family protein</fullName>
    </submittedName>
</protein>
<evidence type="ECO:0000313" key="2">
    <source>
        <dbReference type="Proteomes" id="UP001206018"/>
    </source>
</evidence>
<dbReference type="SUPFAM" id="SSF75304">
    <property type="entry name" value="Amidase signature (AS) enzymes"/>
    <property type="match status" value="1"/>
</dbReference>
<dbReference type="InterPro" id="IPR036928">
    <property type="entry name" value="AS_sf"/>
</dbReference>